<organism evidence="3 4">
    <name type="scientific">Paenibacillus agilis</name>
    <dbReference type="NCBI Taxonomy" id="3020863"/>
    <lineage>
        <taxon>Bacteria</taxon>
        <taxon>Bacillati</taxon>
        <taxon>Bacillota</taxon>
        <taxon>Bacilli</taxon>
        <taxon>Bacillales</taxon>
        <taxon>Paenibacillaceae</taxon>
        <taxon>Paenibacillus</taxon>
    </lineage>
</organism>
<keyword evidence="2" id="KW-1133">Transmembrane helix</keyword>
<dbReference type="OrthoDB" id="2476549at2"/>
<feature type="transmembrane region" description="Helical" evidence="2">
    <location>
        <begin position="37"/>
        <end position="58"/>
    </location>
</feature>
<keyword evidence="2" id="KW-0472">Membrane</keyword>
<evidence type="ECO:0000256" key="1">
    <source>
        <dbReference type="SAM" id="MobiDB-lite"/>
    </source>
</evidence>
<evidence type="ECO:0000313" key="4">
    <source>
        <dbReference type="Proteomes" id="UP000318102"/>
    </source>
</evidence>
<gene>
    <name evidence="3" type="ORF">FPZ44_13385</name>
</gene>
<name>A0A559J249_9BACL</name>
<feature type="region of interest" description="Disordered" evidence="1">
    <location>
        <begin position="61"/>
        <end position="130"/>
    </location>
</feature>
<comment type="caution">
    <text evidence="3">The sequence shown here is derived from an EMBL/GenBank/DDBJ whole genome shotgun (WGS) entry which is preliminary data.</text>
</comment>
<proteinExistence type="predicted"/>
<dbReference type="RefSeq" id="WP_144990948.1">
    <property type="nucleotide sequence ID" value="NZ_VNJK01000001.1"/>
</dbReference>
<feature type="transmembrane region" description="Helical" evidence="2">
    <location>
        <begin position="6"/>
        <end position="25"/>
    </location>
</feature>
<feature type="compositionally biased region" description="Low complexity" evidence="1">
    <location>
        <begin position="99"/>
        <end position="111"/>
    </location>
</feature>
<dbReference type="Proteomes" id="UP000318102">
    <property type="component" value="Unassembled WGS sequence"/>
</dbReference>
<keyword evidence="4" id="KW-1185">Reference proteome</keyword>
<keyword evidence="2" id="KW-0812">Transmembrane</keyword>
<protein>
    <submittedName>
        <fullName evidence="3">Uncharacterized protein</fullName>
    </submittedName>
</protein>
<evidence type="ECO:0000313" key="3">
    <source>
        <dbReference type="EMBL" id="TVX93959.1"/>
    </source>
</evidence>
<accession>A0A559J249</accession>
<reference evidence="3 4" key="1">
    <citation type="submission" date="2019-07" db="EMBL/GenBank/DDBJ databases">
        <authorList>
            <person name="Kim J."/>
        </authorList>
    </citation>
    <scope>NUCLEOTIDE SEQUENCE [LARGE SCALE GENOMIC DNA]</scope>
    <source>
        <strain evidence="3 4">N4</strain>
    </source>
</reference>
<evidence type="ECO:0000256" key="2">
    <source>
        <dbReference type="SAM" id="Phobius"/>
    </source>
</evidence>
<dbReference type="AlphaFoldDB" id="A0A559J249"/>
<sequence length="146" mass="15769">MAGSLLWNIVGGVIGFLITTFAALMTNPLSTSIVRGIIGGVIWFGIVFGFRWIAHMLLHGSGDSNYSNQARERTSDTARGQNIDYTTPDGEDLHAILTSSSVESSSSTAHSDQAVEFTPMNPPKLVTKPPLNDEQLAQAVRHLTQK</sequence>
<dbReference type="EMBL" id="VNJK01000001">
    <property type="protein sequence ID" value="TVX93959.1"/>
    <property type="molecule type" value="Genomic_DNA"/>
</dbReference>